<gene>
    <name evidence="2" type="ORF">SEVIR_5G303000v2</name>
</gene>
<reference evidence="2 3" key="1">
    <citation type="submission" date="2019-03" db="EMBL/GenBank/DDBJ databases">
        <title>WGS assembly of Setaria viridis.</title>
        <authorList>
            <person name="Huang P."/>
            <person name="Jenkins J."/>
            <person name="Grimwood J."/>
            <person name="Barry K."/>
            <person name="Healey A."/>
            <person name="Mamidi S."/>
            <person name="Sreedasyam A."/>
            <person name="Shu S."/>
            <person name="Feldman M."/>
            <person name="Wu J."/>
            <person name="Yu Y."/>
            <person name="Chen C."/>
            <person name="Johnson J."/>
            <person name="Rokhsar D."/>
            <person name="Baxter I."/>
            <person name="Schmutz J."/>
            <person name="Brutnell T."/>
            <person name="Kellogg E."/>
        </authorList>
    </citation>
    <scope>NUCLEOTIDE SEQUENCE [LARGE SCALE GENOMIC DNA]</scope>
    <source>
        <strain evidence="3">cv. A10</strain>
    </source>
</reference>
<dbReference type="Gramene" id="TKW16500">
    <property type="protein sequence ID" value="TKW16500"/>
    <property type="gene ID" value="SEVIR_5G303000v2"/>
</dbReference>
<accession>A0A4U6UR93</accession>
<feature type="transmembrane region" description="Helical" evidence="1">
    <location>
        <begin position="12"/>
        <end position="34"/>
    </location>
</feature>
<protein>
    <submittedName>
        <fullName evidence="2">Uncharacterized protein</fullName>
    </submittedName>
</protein>
<dbReference type="Gramene" id="TKW16499">
    <property type="protein sequence ID" value="TKW16499"/>
    <property type="gene ID" value="SEVIR_5G303000v2"/>
</dbReference>
<keyword evidence="1" id="KW-1133">Transmembrane helix</keyword>
<keyword evidence="1" id="KW-0812">Transmembrane</keyword>
<evidence type="ECO:0000313" key="3">
    <source>
        <dbReference type="Proteomes" id="UP000298652"/>
    </source>
</evidence>
<keyword evidence="1" id="KW-0472">Membrane</keyword>
<keyword evidence="3" id="KW-1185">Reference proteome</keyword>
<evidence type="ECO:0000313" key="2">
    <source>
        <dbReference type="EMBL" id="TKW16499.1"/>
    </source>
</evidence>
<dbReference type="Gramene" id="TKW16498">
    <property type="protein sequence ID" value="TKW16498"/>
    <property type="gene ID" value="SEVIR_5G303000v2"/>
</dbReference>
<dbReference type="EMBL" id="CM016556">
    <property type="protein sequence ID" value="TKW16499.1"/>
    <property type="molecule type" value="Genomic_DNA"/>
</dbReference>
<dbReference type="PROSITE" id="PS51257">
    <property type="entry name" value="PROKAR_LIPOPROTEIN"/>
    <property type="match status" value="1"/>
</dbReference>
<name>A0A4U6UR93_SETVI</name>
<dbReference type="EMBL" id="CM016556">
    <property type="protein sequence ID" value="TKW16498.1"/>
    <property type="molecule type" value="Genomic_DNA"/>
</dbReference>
<sequence length="148" mass="16998">MRDLHTRTSSFLYAFALIVWIWTSCNIVFGTSFAGECVSYKRTLTQMEEVLDRLQTYAIWFFRRRVCGRLPKRRMFFSKQFLSNSRILRQNLLCILALRKPQMTFAAKKDPSSPAAMSIAIDANSGCSSGSVLPKAITLKKYQWHVAS</sequence>
<dbReference type="EMBL" id="CM016556">
    <property type="protein sequence ID" value="TKW16500.1"/>
    <property type="molecule type" value="Genomic_DNA"/>
</dbReference>
<dbReference type="Proteomes" id="UP000298652">
    <property type="component" value="Chromosome 5"/>
</dbReference>
<dbReference type="AlphaFoldDB" id="A0A4U6UR93"/>
<proteinExistence type="predicted"/>
<dbReference type="OMA" id="ALRMPPM"/>
<organism evidence="2 3">
    <name type="scientific">Setaria viridis</name>
    <name type="common">Green bristlegrass</name>
    <name type="synonym">Setaria italica subsp. viridis</name>
    <dbReference type="NCBI Taxonomy" id="4556"/>
    <lineage>
        <taxon>Eukaryota</taxon>
        <taxon>Viridiplantae</taxon>
        <taxon>Streptophyta</taxon>
        <taxon>Embryophyta</taxon>
        <taxon>Tracheophyta</taxon>
        <taxon>Spermatophyta</taxon>
        <taxon>Magnoliopsida</taxon>
        <taxon>Liliopsida</taxon>
        <taxon>Poales</taxon>
        <taxon>Poaceae</taxon>
        <taxon>PACMAD clade</taxon>
        <taxon>Panicoideae</taxon>
        <taxon>Panicodae</taxon>
        <taxon>Paniceae</taxon>
        <taxon>Cenchrinae</taxon>
        <taxon>Setaria</taxon>
    </lineage>
</organism>
<evidence type="ECO:0000256" key="1">
    <source>
        <dbReference type="SAM" id="Phobius"/>
    </source>
</evidence>